<dbReference type="Proteomes" id="UP000012062">
    <property type="component" value="Unassembled WGS sequence"/>
</dbReference>
<dbReference type="STRING" id="1297569.MESS2_1030152"/>
<accession>M5EGC1</accession>
<comment type="caution">
    <text evidence="1">The sequence shown here is derived from an EMBL/GenBank/DDBJ whole genome shotgun (WGS) entry which is preliminary data.</text>
</comment>
<protein>
    <submittedName>
        <fullName evidence="1">Uncharacterized protein</fullName>
    </submittedName>
</protein>
<dbReference type="AlphaFoldDB" id="M5EGC1"/>
<dbReference type="EMBL" id="CAUM01000006">
    <property type="protein sequence ID" value="CCV03295.1"/>
    <property type="molecule type" value="Genomic_DNA"/>
</dbReference>
<organism evidence="1 2">
    <name type="scientific">Mesorhizobium metallidurans STM 2683</name>
    <dbReference type="NCBI Taxonomy" id="1297569"/>
    <lineage>
        <taxon>Bacteria</taxon>
        <taxon>Pseudomonadati</taxon>
        <taxon>Pseudomonadota</taxon>
        <taxon>Alphaproteobacteria</taxon>
        <taxon>Hyphomicrobiales</taxon>
        <taxon>Phyllobacteriaceae</taxon>
        <taxon>Mesorhizobium</taxon>
    </lineage>
</organism>
<evidence type="ECO:0000313" key="2">
    <source>
        <dbReference type="Proteomes" id="UP000012062"/>
    </source>
</evidence>
<proteinExistence type="predicted"/>
<dbReference type="RefSeq" id="WP_008872287.1">
    <property type="nucleotide sequence ID" value="NZ_CAUM01000006.1"/>
</dbReference>
<sequence length="191" mass="21413">MTKESVDALRQLIADKIATAPYELDGFMWCAMPQSDICAKLTISVSTLCRMISKPPIIRERAQGFTLLREGIPGPKTKRQVQRHLANIWRKITGIPIIGGKPFGHLAGMVDAWGLDKAPAVLTLVLMNWSKFMAGVHIEIEMLGDDGYKRFYEYPSTSVILRFNKVGIEMYLSDQQENYGLNADCGGLWFS</sequence>
<evidence type="ECO:0000313" key="1">
    <source>
        <dbReference type="EMBL" id="CCV03295.1"/>
    </source>
</evidence>
<name>M5EGC1_9HYPH</name>
<reference evidence="1 2" key="1">
    <citation type="submission" date="2013-02" db="EMBL/GenBank/DDBJ databases">
        <authorList>
            <person name="Genoscope - CEA"/>
        </authorList>
    </citation>
    <scope>NUCLEOTIDE SEQUENCE [LARGE SCALE GENOMIC DNA]</scope>
    <source>
        <strain evidence="1 2">STM 2683</strain>
    </source>
</reference>
<keyword evidence="2" id="KW-1185">Reference proteome</keyword>
<gene>
    <name evidence="1" type="ORF">MESS2_1030152</name>
</gene>